<dbReference type="InterPro" id="IPR012334">
    <property type="entry name" value="Pectin_lyas_fold"/>
</dbReference>
<sequence>MGSRPIMSFPLMLTLSFAFVFGASPGTSSLPEMDPPLPIEGRSDVGLHPHGQRRFLPAARGTPSPVYTPPIGIPDPDWGAFHPITVDTPSLPSDWSQAVDGYFYIQPSHPGSTDTDNPFGTPTRPRSTIPRNIPAGGVVVLSGSFDDNVSRTITAQGTADNPCWITGLNEAEAPTVIGSLVLLDTTYTVVEHLDFNGGDGNCITIRGMNSHHVAVRHNRFRNRVRISTTAALASVPDLGGALHDIVIYDNEFRELGDVDTVEDLDFHAYAPTLWGRDATTTQHHLWFLSNTCHRVSGDCMQVNAGNWTDSYRYLHHIYAGRNTASENRQSAIWVKQASDVIVSQNHAYDMHGGGGGNAGSGFGGQYEKDNVWFLFNSVHDSVYGFRQSDTGTGALDGQIYYIGNLIFDIRPNPDQMDDYDDANSWSQGTGIALWHGNSDRYVVDNTLYNVFDGINAIFDGGLEISGNIISMIDDRPRSVMLSLEHPLRNGHATFDRNLFFDDMGLRFWLWPEGGGSAAPTDVPGVIAATGQCQDCIEGDPRFTGVERGDYSLRADSPAIGENVKHPAYDLFQARYGIDIFVDYLGRPRDPESHALGAFEFLPSCQGQWQFWKSQGEVPASLDLDANGVVDIRDFLMQIGSCTATR</sequence>
<feature type="signal peptide" evidence="3">
    <location>
        <begin position="1"/>
        <end position="22"/>
    </location>
</feature>
<feature type="compositionally biased region" description="Polar residues" evidence="2">
    <location>
        <begin position="110"/>
        <end position="130"/>
    </location>
</feature>
<keyword evidence="5" id="KW-1185">Reference proteome</keyword>
<reference evidence="4" key="1">
    <citation type="submission" date="2021-03" db="EMBL/GenBank/DDBJ databases">
        <title>Acanthopleuribacteraceae sp. M133.</title>
        <authorList>
            <person name="Wang G."/>
        </authorList>
    </citation>
    <scope>NUCLEOTIDE SEQUENCE</scope>
    <source>
        <strain evidence="4">M133</strain>
    </source>
</reference>
<proteinExistence type="predicted"/>
<feature type="chain" id="PRO_5035190789" description="Probable pectate lyase C" evidence="3">
    <location>
        <begin position="23"/>
        <end position="645"/>
    </location>
</feature>
<name>A0A8A4TYP8_SULCO</name>
<evidence type="ECO:0000313" key="4">
    <source>
        <dbReference type="EMBL" id="QTD54072.1"/>
    </source>
</evidence>
<protein>
    <recommendedName>
        <fullName evidence="1">Probable pectate lyase C</fullName>
    </recommendedName>
</protein>
<evidence type="ECO:0000256" key="2">
    <source>
        <dbReference type="SAM" id="MobiDB-lite"/>
    </source>
</evidence>
<accession>A0A8A4TYP8</accession>
<dbReference type="Gene3D" id="2.160.20.10">
    <property type="entry name" value="Single-stranded right-handed beta-helix, Pectin lyase-like"/>
    <property type="match status" value="1"/>
</dbReference>
<dbReference type="SUPFAM" id="SSF51126">
    <property type="entry name" value="Pectin lyase-like"/>
    <property type="match status" value="1"/>
</dbReference>
<feature type="region of interest" description="Disordered" evidence="2">
    <location>
        <begin position="110"/>
        <end position="133"/>
    </location>
</feature>
<evidence type="ECO:0000256" key="1">
    <source>
        <dbReference type="ARBA" id="ARBA00016512"/>
    </source>
</evidence>
<dbReference type="Proteomes" id="UP000663929">
    <property type="component" value="Chromosome"/>
</dbReference>
<dbReference type="EMBL" id="CP071793">
    <property type="protein sequence ID" value="QTD54072.1"/>
    <property type="molecule type" value="Genomic_DNA"/>
</dbReference>
<keyword evidence="3" id="KW-0732">Signal</keyword>
<gene>
    <name evidence="4" type="ORF">J3U87_16625</name>
</gene>
<dbReference type="PROSITE" id="PS00018">
    <property type="entry name" value="EF_HAND_1"/>
    <property type="match status" value="1"/>
</dbReference>
<organism evidence="4 5">
    <name type="scientific">Sulfidibacter corallicola</name>
    <dbReference type="NCBI Taxonomy" id="2818388"/>
    <lineage>
        <taxon>Bacteria</taxon>
        <taxon>Pseudomonadati</taxon>
        <taxon>Acidobacteriota</taxon>
        <taxon>Holophagae</taxon>
        <taxon>Acanthopleuribacterales</taxon>
        <taxon>Acanthopleuribacteraceae</taxon>
        <taxon>Sulfidibacter</taxon>
    </lineage>
</organism>
<dbReference type="KEGG" id="scor:J3U87_16625"/>
<dbReference type="InterPro" id="IPR018247">
    <property type="entry name" value="EF_Hand_1_Ca_BS"/>
</dbReference>
<dbReference type="AlphaFoldDB" id="A0A8A4TYP8"/>
<dbReference type="InterPro" id="IPR011050">
    <property type="entry name" value="Pectin_lyase_fold/virulence"/>
</dbReference>
<dbReference type="RefSeq" id="WP_237384171.1">
    <property type="nucleotide sequence ID" value="NZ_CP071793.1"/>
</dbReference>
<evidence type="ECO:0000256" key="3">
    <source>
        <dbReference type="SAM" id="SignalP"/>
    </source>
</evidence>
<evidence type="ECO:0000313" key="5">
    <source>
        <dbReference type="Proteomes" id="UP000663929"/>
    </source>
</evidence>